<dbReference type="AlphaFoldDB" id="A0A1M7I0I6"/>
<organism evidence="1 2">
    <name type="scientific">Flavobacterium chilense</name>
    <dbReference type="NCBI Taxonomy" id="946677"/>
    <lineage>
        <taxon>Bacteria</taxon>
        <taxon>Pseudomonadati</taxon>
        <taxon>Bacteroidota</taxon>
        <taxon>Flavobacteriia</taxon>
        <taxon>Flavobacteriales</taxon>
        <taxon>Flavobacteriaceae</taxon>
        <taxon>Flavobacterium</taxon>
    </lineage>
</organism>
<dbReference type="Proteomes" id="UP000184028">
    <property type="component" value="Unassembled WGS sequence"/>
</dbReference>
<dbReference type="STRING" id="946677.SAMN05444484_105212"/>
<dbReference type="RefSeq" id="WP_068842799.1">
    <property type="nucleotide sequence ID" value="NZ_FRBT01000005.1"/>
</dbReference>
<gene>
    <name evidence="1" type="ORF">SAMN05444484_105212</name>
</gene>
<evidence type="ECO:0008006" key="3">
    <source>
        <dbReference type="Google" id="ProtNLM"/>
    </source>
</evidence>
<keyword evidence="2" id="KW-1185">Reference proteome</keyword>
<reference evidence="2" key="1">
    <citation type="submission" date="2016-11" db="EMBL/GenBank/DDBJ databases">
        <authorList>
            <person name="Varghese N."/>
            <person name="Submissions S."/>
        </authorList>
    </citation>
    <scope>NUCLEOTIDE SEQUENCE [LARGE SCALE GENOMIC DNA]</scope>
    <source>
        <strain evidence="2">DSM 24724</strain>
    </source>
</reference>
<dbReference type="OrthoDB" id="713995at2"/>
<sequence length="136" mass="15338">MKNIITLLLIVFTFAGCSNDGDDKTQNPVVGNWKLIKTRNIIQGNNNPIVFTDYSSQNKIYKFDTKSNLTITTGSNIEHYKYEYKIDYLTGDATSGGTKSPVVIIEGVKYGYLFLDGQMILEQSYVDGEDLYLVKQ</sequence>
<evidence type="ECO:0000313" key="2">
    <source>
        <dbReference type="Proteomes" id="UP000184028"/>
    </source>
</evidence>
<dbReference type="EMBL" id="FRBT01000005">
    <property type="protein sequence ID" value="SHM34230.1"/>
    <property type="molecule type" value="Genomic_DNA"/>
</dbReference>
<name>A0A1M7I0I6_9FLAO</name>
<proteinExistence type="predicted"/>
<accession>A0A1M7I0I6</accession>
<dbReference type="PROSITE" id="PS51257">
    <property type="entry name" value="PROKAR_LIPOPROTEIN"/>
    <property type="match status" value="1"/>
</dbReference>
<protein>
    <recommendedName>
        <fullName evidence="3">Lipocalin-like domain-containing protein</fullName>
    </recommendedName>
</protein>
<evidence type="ECO:0000313" key="1">
    <source>
        <dbReference type="EMBL" id="SHM34230.1"/>
    </source>
</evidence>